<gene>
    <name evidence="1" type="ORF">CC78DRAFT_618431</name>
</gene>
<protein>
    <submittedName>
        <fullName evidence="1">Uncharacterized protein</fullName>
    </submittedName>
</protein>
<organism evidence="1 2">
    <name type="scientific">Lojkania enalia</name>
    <dbReference type="NCBI Taxonomy" id="147567"/>
    <lineage>
        <taxon>Eukaryota</taxon>
        <taxon>Fungi</taxon>
        <taxon>Dikarya</taxon>
        <taxon>Ascomycota</taxon>
        <taxon>Pezizomycotina</taxon>
        <taxon>Dothideomycetes</taxon>
        <taxon>Pleosporomycetidae</taxon>
        <taxon>Pleosporales</taxon>
        <taxon>Pleosporales incertae sedis</taxon>
        <taxon>Lojkania</taxon>
    </lineage>
</organism>
<evidence type="ECO:0000313" key="2">
    <source>
        <dbReference type="Proteomes" id="UP000800093"/>
    </source>
</evidence>
<dbReference type="EMBL" id="ML986639">
    <property type="protein sequence ID" value="KAF2262519.1"/>
    <property type="molecule type" value="Genomic_DNA"/>
</dbReference>
<dbReference type="Proteomes" id="UP000800093">
    <property type="component" value="Unassembled WGS sequence"/>
</dbReference>
<reference evidence="2" key="1">
    <citation type="journal article" date="2020" name="Stud. Mycol.">
        <title>101 Dothideomycetes genomes: A test case for predicting lifestyles and emergence of pathogens.</title>
        <authorList>
            <person name="Haridas S."/>
            <person name="Albert R."/>
            <person name="Binder M."/>
            <person name="Bloem J."/>
            <person name="LaButti K."/>
            <person name="Salamov A."/>
            <person name="Andreopoulos B."/>
            <person name="Baker S."/>
            <person name="Barry K."/>
            <person name="Bills G."/>
            <person name="Bluhm B."/>
            <person name="Cannon C."/>
            <person name="Castanera R."/>
            <person name="Culley D."/>
            <person name="Daum C."/>
            <person name="Ezra D."/>
            <person name="Gonzalez J."/>
            <person name="Henrissat B."/>
            <person name="Kuo A."/>
            <person name="Liang C."/>
            <person name="Lipzen A."/>
            <person name="Lutzoni F."/>
            <person name="Magnuson J."/>
            <person name="Mondo S."/>
            <person name="Nolan M."/>
            <person name="Ohm R."/>
            <person name="Pangilinan J."/>
            <person name="Park H.-J."/>
            <person name="Ramirez L."/>
            <person name="Alfaro M."/>
            <person name="Sun H."/>
            <person name="Tritt A."/>
            <person name="Yoshinaga Y."/>
            <person name="Zwiers L.-H."/>
            <person name="Turgeon B."/>
            <person name="Goodwin S."/>
            <person name="Spatafora J."/>
            <person name="Crous P."/>
            <person name="Grigoriev I."/>
        </authorList>
    </citation>
    <scope>NUCLEOTIDE SEQUENCE [LARGE SCALE GENOMIC DNA]</scope>
    <source>
        <strain evidence="2">CBS 304.66</strain>
    </source>
</reference>
<evidence type="ECO:0000313" key="1">
    <source>
        <dbReference type="EMBL" id="KAF2262519.1"/>
    </source>
</evidence>
<sequence>MADIAADLNDRHHTSPPRVAAFVKRSSRPSTGCFTQSLLPRAALLPRTARRIQIAATGRTRTRTHSDLSGSRWLIAAPALQAVSEKEVRSAATGCRADWPGAGLSLVGWRAFDGIKHSAGRRSEAFCTSTSLVLEVQSVSEKNVPRPVIYALKRHHANPRGQWASRRAERQDCAGATAALLQTADLTLHFGNISGTHRSRNPTSALVALARFETASSSCTRTQVAAHRSLTSTLTVDGLLAACRPLQNTACRCCNPTMGQIQHLSVRSPTTGRGVRGAYSGEWLS</sequence>
<comment type="caution">
    <text evidence="1">The sequence shown here is derived from an EMBL/GenBank/DDBJ whole genome shotgun (WGS) entry which is preliminary data.</text>
</comment>
<dbReference type="AlphaFoldDB" id="A0A9P4KAL2"/>
<accession>A0A9P4KAL2</accession>
<name>A0A9P4KAL2_9PLEO</name>
<keyword evidence="2" id="KW-1185">Reference proteome</keyword>
<proteinExistence type="predicted"/>